<dbReference type="STRING" id="452637.Oter_0146"/>
<keyword evidence="3" id="KW-1185">Reference proteome</keyword>
<accession>B1ZN68</accession>
<keyword evidence="1" id="KW-0732">Signal</keyword>
<dbReference type="AlphaFoldDB" id="B1ZN68"/>
<dbReference type="KEGG" id="ote:Oter_0146"/>
<protein>
    <recommendedName>
        <fullName evidence="4">Lipoprotein SmpA/OmlA domain-containing protein</fullName>
    </recommendedName>
</protein>
<evidence type="ECO:0008006" key="4">
    <source>
        <dbReference type="Google" id="ProtNLM"/>
    </source>
</evidence>
<evidence type="ECO:0000313" key="2">
    <source>
        <dbReference type="EMBL" id="ACB73437.1"/>
    </source>
</evidence>
<gene>
    <name evidence="2" type="ordered locus">Oter_0146</name>
</gene>
<dbReference type="EMBL" id="CP001032">
    <property type="protein sequence ID" value="ACB73437.1"/>
    <property type="molecule type" value="Genomic_DNA"/>
</dbReference>
<feature type="chain" id="PRO_5002774257" description="Lipoprotein SmpA/OmlA domain-containing protein" evidence="1">
    <location>
        <begin position="26"/>
        <end position="103"/>
    </location>
</feature>
<organism evidence="2 3">
    <name type="scientific">Opitutus terrae (strain DSM 11246 / JCM 15787 / PB90-1)</name>
    <dbReference type="NCBI Taxonomy" id="452637"/>
    <lineage>
        <taxon>Bacteria</taxon>
        <taxon>Pseudomonadati</taxon>
        <taxon>Verrucomicrobiota</taxon>
        <taxon>Opitutia</taxon>
        <taxon>Opitutales</taxon>
        <taxon>Opitutaceae</taxon>
        <taxon>Opitutus</taxon>
    </lineage>
</organism>
<evidence type="ECO:0000256" key="1">
    <source>
        <dbReference type="SAM" id="SignalP"/>
    </source>
</evidence>
<reference evidence="2 3" key="1">
    <citation type="journal article" date="2011" name="J. Bacteriol.">
        <title>Genome sequence of the verrucomicrobium Opitutus terrae PB90-1, an abundant inhabitant of rice paddy soil ecosystems.</title>
        <authorList>
            <person name="van Passel M.W."/>
            <person name="Kant R."/>
            <person name="Palva A."/>
            <person name="Copeland A."/>
            <person name="Lucas S."/>
            <person name="Lapidus A."/>
            <person name="Glavina del Rio T."/>
            <person name="Pitluck S."/>
            <person name="Goltsman E."/>
            <person name="Clum A."/>
            <person name="Sun H."/>
            <person name="Schmutz J."/>
            <person name="Larimer F.W."/>
            <person name="Land M.L."/>
            <person name="Hauser L."/>
            <person name="Kyrpides N."/>
            <person name="Mikhailova N."/>
            <person name="Richardson P.P."/>
            <person name="Janssen P.H."/>
            <person name="de Vos W.M."/>
            <person name="Smidt H."/>
        </authorList>
    </citation>
    <scope>NUCLEOTIDE SEQUENCE [LARGE SCALE GENOMIC DNA]</scope>
    <source>
        <strain evidence="3">DSM 11246 / JCM 15787 / PB90-1</strain>
    </source>
</reference>
<dbReference type="Proteomes" id="UP000007013">
    <property type="component" value="Chromosome"/>
</dbReference>
<evidence type="ECO:0000313" key="3">
    <source>
        <dbReference type="Proteomes" id="UP000007013"/>
    </source>
</evidence>
<dbReference type="RefSeq" id="WP_012372975.1">
    <property type="nucleotide sequence ID" value="NC_010571.1"/>
</dbReference>
<dbReference type="HOGENOM" id="CLU_2260912_0_0_0"/>
<feature type="signal peptide" evidence="1">
    <location>
        <begin position="1"/>
        <end position="25"/>
    </location>
</feature>
<name>B1ZN68_OPITP</name>
<proteinExistence type="predicted"/>
<sequence>MSTLQTHLRSLVLAVGLVAATATCAAEPGAQGWSALARSISREQARAILGPLEGAPLIITHSRDGRFEVWNYDRGAYLLFVGGALDYWSTPRSGPAFTPDRSE</sequence>